<proteinExistence type="predicted"/>
<sequence>MVAIVSLGLWYHHIQSPLNTIRNQAEQIAKDRGKLTTIDDFYWYKHGQSYLAVSGQTAQQKSILVLIRQKDGQVTLLNQKSGISAATAQAQAKSAFKPRKVLDVALGKRKSQVVWDVSFIDSQGKLGYVSYSFKTGNQVRAIRNI</sequence>
<dbReference type="InterPro" id="IPR041401">
    <property type="entry name" value="TseB-like_dom"/>
</dbReference>
<dbReference type="Gene3D" id="3.10.450.40">
    <property type="match status" value="2"/>
</dbReference>
<reference evidence="2 3" key="1">
    <citation type="journal article" date="2015" name="Genome Announc.">
        <title>Expanding the biotechnology potential of lactobacilli through comparative genomics of 213 strains and associated genera.</title>
        <authorList>
            <person name="Sun Z."/>
            <person name="Harris H.M."/>
            <person name="McCann A."/>
            <person name="Guo C."/>
            <person name="Argimon S."/>
            <person name="Zhang W."/>
            <person name="Yang X."/>
            <person name="Jeffery I.B."/>
            <person name="Cooney J.C."/>
            <person name="Kagawa T.F."/>
            <person name="Liu W."/>
            <person name="Song Y."/>
            <person name="Salvetti E."/>
            <person name="Wrobel A."/>
            <person name="Rasinkangas P."/>
            <person name="Parkhill J."/>
            <person name="Rea M.C."/>
            <person name="O'Sullivan O."/>
            <person name="Ritari J."/>
            <person name="Douillard F.P."/>
            <person name="Paul Ross R."/>
            <person name="Yang R."/>
            <person name="Briner A.E."/>
            <person name="Felis G.E."/>
            <person name="de Vos W.M."/>
            <person name="Barrangou R."/>
            <person name="Klaenhammer T.R."/>
            <person name="Caufield P.W."/>
            <person name="Cui Y."/>
            <person name="Zhang H."/>
            <person name="O'Toole P.W."/>
        </authorList>
    </citation>
    <scope>NUCLEOTIDE SEQUENCE [LARGE SCALE GENOMIC DNA]</scope>
    <source>
        <strain evidence="2 3">DSM 23927</strain>
    </source>
</reference>
<evidence type="ECO:0000313" key="2">
    <source>
        <dbReference type="EMBL" id="KRM72676.1"/>
    </source>
</evidence>
<feature type="domain" description="Cell wall elongation regulator TseB-like" evidence="1">
    <location>
        <begin position="24"/>
        <end position="67"/>
    </location>
</feature>
<evidence type="ECO:0000313" key="3">
    <source>
        <dbReference type="Proteomes" id="UP000051672"/>
    </source>
</evidence>
<keyword evidence="3" id="KW-1185">Reference proteome</keyword>
<protein>
    <recommendedName>
        <fullName evidence="1">Cell wall elongation regulator TseB-like domain-containing protein</fullName>
    </recommendedName>
</protein>
<dbReference type="InterPro" id="IPR046350">
    <property type="entry name" value="Cystatin_sf"/>
</dbReference>
<dbReference type="Proteomes" id="UP000051672">
    <property type="component" value="Unassembled WGS sequence"/>
</dbReference>
<comment type="caution">
    <text evidence="2">The sequence shown here is derived from an EMBL/GenBank/DDBJ whole genome shotgun (WGS) entry which is preliminary data.</text>
</comment>
<dbReference type="PATRIC" id="fig|1423727.3.peg.388"/>
<dbReference type="Pfam" id="PF17881">
    <property type="entry name" value="TseB"/>
    <property type="match status" value="1"/>
</dbReference>
<evidence type="ECO:0000259" key="1">
    <source>
        <dbReference type="Pfam" id="PF17881"/>
    </source>
</evidence>
<dbReference type="EMBL" id="AYZQ01000001">
    <property type="protein sequence ID" value="KRM72676.1"/>
    <property type="molecule type" value="Genomic_DNA"/>
</dbReference>
<dbReference type="SUPFAM" id="SSF54403">
    <property type="entry name" value="Cystatin/monellin"/>
    <property type="match status" value="2"/>
</dbReference>
<dbReference type="AlphaFoldDB" id="A0A0R2B3Z0"/>
<gene>
    <name evidence="2" type="ORF">FC34_GL000386</name>
</gene>
<dbReference type="STRING" id="1423727.FC34_GL000386"/>
<name>A0A0R2B3Z0_9LACO</name>
<accession>A0A0R2B3Z0</accession>
<organism evidence="2 3">
    <name type="scientific">Lacticaseibacillus brantae DSM 23927</name>
    <dbReference type="NCBI Taxonomy" id="1423727"/>
    <lineage>
        <taxon>Bacteria</taxon>
        <taxon>Bacillati</taxon>
        <taxon>Bacillota</taxon>
        <taxon>Bacilli</taxon>
        <taxon>Lactobacillales</taxon>
        <taxon>Lactobacillaceae</taxon>
        <taxon>Lacticaseibacillus</taxon>
    </lineage>
</organism>